<feature type="transmembrane region" description="Helical" evidence="2">
    <location>
        <begin position="61"/>
        <end position="84"/>
    </location>
</feature>
<accession>A0A852YR59</accession>
<name>A0A852YR59_9ACTN</name>
<proteinExistence type="predicted"/>
<feature type="region of interest" description="Disordered" evidence="1">
    <location>
        <begin position="88"/>
        <end position="108"/>
    </location>
</feature>
<evidence type="ECO:0000256" key="2">
    <source>
        <dbReference type="SAM" id="Phobius"/>
    </source>
</evidence>
<feature type="transmembrane region" description="Helical" evidence="2">
    <location>
        <begin position="21"/>
        <end position="41"/>
    </location>
</feature>
<dbReference type="RefSeq" id="WP_218861970.1">
    <property type="nucleotide sequence ID" value="NZ_JACBYW010000001.1"/>
</dbReference>
<organism evidence="3 4">
    <name type="scientific">Actinopolyspora biskrensis</name>
    <dbReference type="NCBI Taxonomy" id="1470178"/>
    <lineage>
        <taxon>Bacteria</taxon>
        <taxon>Bacillati</taxon>
        <taxon>Actinomycetota</taxon>
        <taxon>Actinomycetes</taxon>
        <taxon>Actinopolysporales</taxon>
        <taxon>Actinopolysporaceae</taxon>
        <taxon>Actinopolyspora</taxon>
    </lineage>
</organism>
<dbReference type="InterPro" id="IPR036259">
    <property type="entry name" value="MFS_trans_sf"/>
</dbReference>
<protein>
    <submittedName>
        <fullName evidence="3">Nitrate/nitrite transporter NarK</fullName>
    </submittedName>
</protein>
<sequence length="108" mass="10931">MSRFPTGPKGGTAWWGLVPRFLTGAAAAAGIGAINGIGNLGGGFGPMGIAAIVDLTGSTRAGLVFLILVSLLGLAGTFGLRALLRDRARSSETPEPAAHGSTRTRQEQ</sequence>
<evidence type="ECO:0000313" key="3">
    <source>
        <dbReference type="EMBL" id="NYH77724.1"/>
    </source>
</evidence>
<keyword evidence="2" id="KW-0472">Membrane</keyword>
<comment type="caution">
    <text evidence="3">The sequence shown here is derived from an EMBL/GenBank/DDBJ whole genome shotgun (WGS) entry which is preliminary data.</text>
</comment>
<gene>
    <name evidence="3" type="ORF">FHR84_001038</name>
</gene>
<keyword evidence="2" id="KW-1133">Transmembrane helix</keyword>
<dbReference type="Proteomes" id="UP000548304">
    <property type="component" value="Unassembled WGS sequence"/>
</dbReference>
<keyword evidence="2" id="KW-0812">Transmembrane</keyword>
<evidence type="ECO:0000256" key="1">
    <source>
        <dbReference type="SAM" id="MobiDB-lite"/>
    </source>
</evidence>
<dbReference type="EMBL" id="JACBYW010000001">
    <property type="protein sequence ID" value="NYH77724.1"/>
    <property type="molecule type" value="Genomic_DNA"/>
</dbReference>
<dbReference type="AlphaFoldDB" id="A0A852YR59"/>
<reference evidence="3 4" key="1">
    <citation type="submission" date="2020-07" db="EMBL/GenBank/DDBJ databases">
        <title>Genomic Encyclopedia of Type Strains, Phase III (KMG-III): the genomes of soil and plant-associated and newly described type strains.</title>
        <authorList>
            <person name="Whitman W."/>
        </authorList>
    </citation>
    <scope>NUCLEOTIDE SEQUENCE [LARGE SCALE GENOMIC DNA]</scope>
    <source>
        <strain evidence="3 4">CECT 8576</strain>
    </source>
</reference>
<keyword evidence="4" id="KW-1185">Reference proteome</keyword>
<evidence type="ECO:0000313" key="4">
    <source>
        <dbReference type="Proteomes" id="UP000548304"/>
    </source>
</evidence>
<dbReference type="SUPFAM" id="SSF103473">
    <property type="entry name" value="MFS general substrate transporter"/>
    <property type="match status" value="1"/>
</dbReference>